<proteinExistence type="predicted"/>
<keyword evidence="2" id="KW-1185">Reference proteome</keyword>
<sequence length="559" mass="63336">MEGHGVVGFRFHPTDEEIVTYFLERKMCGLDFPAHTIADVVDVCKYEPWELPQRSSMPKEDRVWYFFNAPVPKYANSKRINRTTNSGFWKSTCKDREIWDERGKKIGLKKNLVFHEGRVPNGIRTKWVMHEYHSLNASSYPKEFVLFRLKKKSGAKPDARNEPTPQDLAFDSGNRAIENTNPQINRGLPEEWQLFLSDTELDYNLLADSNGFHDNTFSELPPNIQPERGTSINSSVFDRILQPMVQPERGTSINSSVFDRILQPMVQPEHGTSYSDGFNNEPSFLNDSCLETSEQEEAFVNSLWADQGECFGERSMNTLRHDFNPTISLRGGRSIGQSSDADSKIYQQHGKVPGTSNVFYEKTHAQMETVWALSETSSSSEGYGIMDFDVSSVNSDTDLPGIVGHESVVDELQHTPKYHKYFEARCSTQELKTQRKVSDKAVSKVEMGEAVHHAVDLPRTEKATMRLVKDKKMAQKTRERKDSNSSSNGSTSSSKKKLYISSLTAASDGAGSSNQRRFFISLEIPQLSHKTDPPSVYLLNVLVSLVLVIFIIREMAYLH</sequence>
<reference evidence="2" key="1">
    <citation type="journal article" date="2023" name="Hortic. Res.">
        <title>A chromosome-level phased genome enabling allele-level studies in sweet orange: a case study on citrus Huanglongbing tolerance.</title>
        <authorList>
            <person name="Wu B."/>
            <person name="Yu Q."/>
            <person name="Deng Z."/>
            <person name="Duan Y."/>
            <person name="Luo F."/>
            <person name="Gmitter F. Jr."/>
        </authorList>
    </citation>
    <scope>NUCLEOTIDE SEQUENCE [LARGE SCALE GENOMIC DNA]</scope>
    <source>
        <strain evidence="2">cv. Valencia</strain>
    </source>
</reference>
<organism evidence="1 2">
    <name type="scientific">Citrus sinensis</name>
    <name type="common">Sweet orange</name>
    <name type="synonym">Citrus aurantium var. sinensis</name>
    <dbReference type="NCBI Taxonomy" id="2711"/>
    <lineage>
        <taxon>Eukaryota</taxon>
        <taxon>Viridiplantae</taxon>
        <taxon>Streptophyta</taxon>
        <taxon>Embryophyta</taxon>
        <taxon>Tracheophyta</taxon>
        <taxon>Spermatophyta</taxon>
        <taxon>Magnoliopsida</taxon>
        <taxon>eudicotyledons</taxon>
        <taxon>Gunneridae</taxon>
        <taxon>Pentapetalae</taxon>
        <taxon>rosids</taxon>
        <taxon>malvids</taxon>
        <taxon>Sapindales</taxon>
        <taxon>Rutaceae</taxon>
        <taxon>Aurantioideae</taxon>
        <taxon>Citrus</taxon>
    </lineage>
</organism>
<gene>
    <name evidence="1" type="ORF">KPL71_010511</name>
</gene>
<evidence type="ECO:0000313" key="2">
    <source>
        <dbReference type="Proteomes" id="UP000829398"/>
    </source>
</evidence>
<dbReference type="EMBL" id="CM039172">
    <property type="protein sequence ID" value="KAH9787184.1"/>
    <property type="molecule type" value="Genomic_DNA"/>
</dbReference>
<protein>
    <submittedName>
        <fullName evidence="1">Uncharacterized protein</fullName>
    </submittedName>
</protein>
<dbReference type="Proteomes" id="UP000829398">
    <property type="component" value="Chromosome 3"/>
</dbReference>
<name>A0ACB8MMY5_CITSI</name>
<evidence type="ECO:0000313" key="1">
    <source>
        <dbReference type="EMBL" id="KAH9787184.1"/>
    </source>
</evidence>
<comment type="caution">
    <text evidence="1">The sequence shown here is derived from an EMBL/GenBank/DDBJ whole genome shotgun (WGS) entry which is preliminary data.</text>
</comment>
<accession>A0ACB8MMY5</accession>